<evidence type="ECO:0000313" key="1">
    <source>
        <dbReference type="EMBL" id="MBY5951468.1"/>
    </source>
</evidence>
<organism evidence="1 2">
    <name type="scientific">Algoriphagus marincola</name>
    <dbReference type="NCBI Taxonomy" id="264027"/>
    <lineage>
        <taxon>Bacteria</taxon>
        <taxon>Pseudomonadati</taxon>
        <taxon>Bacteroidota</taxon>
        <taxon>Cytophagia</taxon>
        <taxon>Cytophagales</taxon>
        <taxon>Cyclobacteriaceae</taxon>
        <taxon>Algoriphagus</taxon>
    </lineage>
</organism>
<dbReference type="EMBL" id="JAHVHP010000002">
    <property type="protein sequence ID" value="MBY5951468.1"/>
    <property type="molecule type" value="Genomic_DNA"/>
</dbReference>
<accession>A0ABS7N551</accession>
<name>A0ABS7N551_9BACT</name>
<gene>
    <name evidence="1" type="ORF">KUV23_10820</name>
</gene>
<keyword evidence="2" id="KW-1185">Reference proteome</keyword>
<comment type="caution">
    <text evidence="1">The sequence shown here is derived from an EMBL/GenBank/DDBJ whole genome shotgun (WGS) entry which is preliminary data.</text>
</comment>
<protein>
    <submittedName>
        <fullName evidence="1">Uncharacterized protein</fullName>
    </submittedName>
</protein>
<evidence type="ECO:0000313" key="2">
    <source>
        <dbReference type="Proteomes" id="UP000766609"/>
    </source>
</evidence>
<sequence>MLKIFILILIIDPTLLFGKWGLKFAEAHFNMINSPAFHATPKEQQDEIIQVNELYLKNAYLEFKKDTVYWVDVNPRDKNIVHKKGKWIIIGDTLRIFDYDKIYTYNYLIELSREEELYTRLIFPNGDLARSRDVYSKVDLGK</sequence>
<proteinExistence type="predicted"/>
<dbReference type="RefSeq" id="WP_222584132.1">
    <property type="nucleotide sequence ID" value="NZ_JAHVHP010000002.1"/>
</dbReference>
<dbReference type="Proteomes" id="UP000766609">
    <property type="component" value="Unassembled WGS sequence"/>
</dbReference>
<reference evidence="1 2" key="1">
    <citation type="submission" date="2021-06" db="EMBL/GenBank/DDBJ databases">
        <title>44 bacteria genomes isolated from Dapeng, Shenzhen.</title>
        <authorList>
            <person name="Zheng W."/>
            <person name="Yu S."/>
            <person name="Huang Y."/>
        </authorList>
    </citation>
    <scope>NUCLEOTIDE SEQUENCE [LARGE SCALE GENOMIC DNA]</scope>
    <source>
        <strain evidence="1 2">DP5N14-6</strain>
    </source>
</reference>